<organism evidence="11 12">
    <name type="scientific">Tribonema minus</name>
    <dbReference type="NCBI Taxonomy" id="303371"/>
    <lineage>
        <taxon>Eukaryota</taxon>
        <taxon>Sar</taxon>
        <taxon>Stramenopiles</taxon>
        <taxon>Ochrophyta</taxon>
        <taxon>PX clade</taxon>
        <taxon>Xanthophyceae</taxon>
        <taxon>Tribonematales</taxon>
        <taxon>Tribonemataceae</taxon>
        <taxon>Tribonema</taxon>
    </lineage>
</organism>
<comment type="catalytic activity">
    <reaction evidence="1">
        <text>Cleavage of an N-acetyl or N-formyl amino acid from the N-terminus of a polypeptide.</text>
        <dbReference type="EC" id="3.4.19.1"/>
    </reaction>
</comment>
<evidence type="ECO:0000259" key="10">
    <source>
        <dbReference type="Pfam" id="PF19283"/>
    </source>
</evidence>
<dbReference type="EMBL" id="JAFCMP010000557">
    <property type="protein sequence ID" value="KAG5174919.1"/>
    <property type="molecule type" value="Genomic_DNA"/>
</dbReference>
<protein>
    <recommendedName>
        <fullName evidence="5">acylaminoacyl-peptidase</fullName>
        <ecNumber evidence="5">3.4.19.1</ecNumber>
    </recommendedName>
</protein>
<dbReference type="GO" id="GO:0008242">
    <property type="term" value="F:omega peptidase activity"/>
    <property type="evidence" value="ECO:0007669"/>
    <property type="project" value="UniProtKB-EC"/>
</dbReference>
<name>A0A835YPN3_9STRA</name>
<evidence type="ECO:0000256" key="6">
    <source>
        <dbReference type="ARBA" id="ARBA00022490"/>
    </source>
</evidence>
<evidence type="ECO:0000313" key="11">
    <source>
        <dbReference type="EMBL" id="KAG5174919.1"/>
    </source>
</evidence>
<dbReference type="Pfam" id="PF19283">
    <property type="entry name" value="APEH_N"/>
    <property type="match status" value="1"/>
</dbReference>
<dbReference type="InterPro" id="IPR029058">
    <property type="entry name" value="AB_hydrolase_fold"/>
</dbReference>
<proteinExistence type="inferred from homology"/>
<dbReference type="PANTHER" id="PTHR42776:SF4">
    <property type="entry name" value="ACYLAMINO-ACID-RELEASING ENZYME"/>
    <property type="match status" value="1"/>
</dbReference>
<evidence type="ECO:0000256" key="5">
    <source>
        <dbReference type="ARBA" id="ARBA00012917"/>
    </source>
</evidence>
<evidence type="ECO:0000256" key="2">
    <source>
        <dbReference type="ARBA" id="ARBA00004496"/>
    </source>
</evidence>
<dbReference type="GO" id="GO:0006508">
    <property type="term" value="P:proteolysis"/>
    <property type="evidence" value="ECO:0007669"/>
    <property type="project" value="InterPro"/>
</dbReference>
<accession>A0A835YPN3</accession>
<evidence type="ECO:0000313" key="12">
    <source>
        <dbReference type="Proteomes" id="UP000664859"/>
    </source>
</evidence>
<dbReference type="InterPro" id="IPR001375">
    <property type="entry name" value="Peptidase_S9_cat"/>
</dbReference>
<dbReference type="SUPFAM" id="SSF53474">
    <property type="entry name" value="alpha/beta-Hydrolases"/>
    <property type="match status" value="2"/>
</dbReference>
<dbReference type="SUPFAM" id="SSF82171">
    <property type="entry name" value="DPP6 N-terminal domain-like"/>
    <property type="match status" value="1"/>
</dbReference>
<evidence type="ECO:0000256" key="1">
    <source>
        <dbReference type="ARBA" id="ARBA00000721"/>
    </source>
</evidence>
<evidence type="ECO:0000256" key="7">
    <source>
        <dbReference type="ARBA" id="ARBA00022801"/>
    </source>
</evidence>
<dbReference type="AlphaFoldDB" id="A0A835YPN3"/>
<comment type="subcellular location">
    <subcellularLocation>
        <location evidence="2">Cytoplasm</location>
    </subcellularLocation>
</comment>
<dbReference type="Pfam" id="PF00326">
    <property type="entry name" value="Peptidase_S9"/>
    <property type="match status" value="2"/>
</dbReference>
<keyword evidence="12" id="KW-1185">Reference proteome</keyword>
<feature type="compositionally biased region" description="Polar residues" evidence="8">
    <location>
        <begin position="370"/>
        <end position="380"/>
    </location>
</feature>
<keyword evidence="7" id="KW-0378">Hydrolase</keyword>
<feature type="region of interest" description="Disordered" evidence="8">
    <location>
        <begin position="574"/>
        <end position="602"/>
    </location>
</feature>
<comment type="subunit">
    <text evidence="4">Homotetramer.</text>
</comment>
<dbReference type="InterPro" id="IPR045550">
    <property type="entry name" value="AARE_N"/>
</dbReference>
<dbReference type="Gene3D" id="3.40.50.1820">
    <property type="entry name" value="alpha/beta hydrolase"/>
    <property type="match status" value="2"/>
</dbReference>
<comment type="similarity">
    <text evidence="3">Belongs to the peptidase S9C family.</text>
</comment>
<dbReference type="EC" id="3.4.19.1" evidence="5"/>
<feature type="region of interest" description="Disordered" evidence="8">
    <location>
        <begin position="191"/>
        <end position="216"/>
    </location>
</feature>
<reference evidence="11" key="1">
    <citation type="submission" date="2021-02" db="EMBL/GenBank/DDBJ databases">
        <title>First Annotated Genome of the Yellow-green Alga Tribonema minus.</title>
        <authorList>
            <person name="Mahan K.M."/>
        </authorList>
    </citation>
    <scope>NUCLEOTIDE SEQUENCE</scope>
    <source>
        <strain evidence="11">UTEX B ZZ1240</strain>
    </source>
</reference>
<evidence type="ECO:0000256" key="3">
    <source>
        <dbReference type="ARBA" id="ARBA00010040"/>
    </source>
</evidence>
<sequence>MAAREHVIGRVVGVAAGHNAVVRAHKNCWREKPGKIEVDGKDEDDAVAAVQLMQAVAAATFSAHCMPPLPQLRSGEAMQAPWQQRIAHLQQRFSGFPSELVGAAAFSPSPSNDKLAIMKEAAAEGGNDKGSKSYVIEVWSSGDPSGSGRGFLQRIPTGRLHDKVMAEGWFGGFEWSPCESRVVYVAQKPAPKTRSHFSSPPPANGGAAAEGGEPGGQFDYREDWGEKYEGVCELGLYIADFNSGRVAAVMGIDAGLTPGQPQWALRGTRLVYTAWACAPRKLGMIYCHQRPCKLYGADVSELLDAIAKQQDGDGGGDLPQARHACLTPADALRALIIRTTCIKFCPPPAQARHACLTPDDAFTPHGATRASRQTTPSRNLPQARHTCLTPDDALAQSPRVAPGGARIAWLSRREGFETHSGALRLVTVAAAHCTRWHALREVFEAHSGAQLSRRARFEKHSGALRLATGTLTADLSTSAGGGGGSGVALRDVKTLVDVVATPPSPRAFPGLWLSELPRRCWSRDGTALHTGTMWGSVAAAVAVDAAGSSSGGGSGGGGSGSSVTRTLDADAAGTVAGAGGGSGGGGSKGGLEGGEGWSSSDGAAHASVDVLSAGRTGGEVLVAASAPNAPGGFAVVLGDGRVVRGPALGTACITSGIRVPPAAVTTTQQAVRDVTWQLLSLTPPRAGHRFEAFLMKPPARAPWPGGRQGEGGARPLLVLPHGGPHACMPTAFFPAYAFVCALRGFALLHVNFRGSTGFGEDALNRQPSGQHLPTLPGNIGTQDVADVLQATRAACAVPGIDADRVGIMGGSHGGFLTCHMTAQYPEIFKAAATRNPVTNIPGMVTTTDIPDWCHVEALGLGKYDFGAFRPPTAAEVARMWECSPAAHVSSAVAPTIIALGAKDRRVPQSQGQHMSSTVAPTLIALGAKDRRVPHSQGLEWYHALRARGVPARLLVYPEDVHAIDKPASEADHWVNAALWLEEHL</sequence>
<evidence type="ECO:0000259" key="9">
    <source>
        <dbReference type="Pfam" id="PF00326"/>
    </source>
</evidence>
<keyword evidence="6" id="KW-0963">Cytoplasm</keyword>
<dbReference type="Proteomes" id="UP000664859">
    <property type="component" value="Unassembled WGS sequence"/>
</dbReference>
<dbReference type="PANTHER" id="PTHR42776">
    <property type="entry name" value="SERINE PEPTIDASE S9 FAMILY MEMBER"/>
    <property type="match status" value="1"/>
</dbReference>
<evidence type="ECO:0000256" key="8">
    <source>
        <dbReference type="SAM" id="MobiDB-lite"/>
    </source>
</evidence>
<dbReference type="GO" id="GO:0005737">
    <property type="term" value="C:cytoplasm"/>
    <property type="evidence" value="ECO:0007669"/>
    <property type="project" value="UniProtKB-SubCell"/>
</dbReference>
<dbReference type="GO" id="GO:0004252">
    <property type="term" value="F:serine-type endopeptidase activity"/>
    <property type="evidence" value="ECO:0007669"/>
    <property type="project" value="TreeGrafter"/>
</dbReference>
<comment type="caution">
    <text evidence="11">The sequence shown here is derived from an EMBL/GenBank/DDBJ whole genome shotgun (WGS) entry which is preliminary data.</text>
</comment>
<feature type="domain" description="Peptidase S9 prolyl oligopeptidase catalytic" evidence="9">
    <location>
        <begin position="917"/>
        <end position="983"/>
    </location>
</feature>
<evidence type="ECO:0000256" key="4">
    <source>
        <dbReference type="ARBA" id="ARBA00011881"/>
    </source>
</evidence>
<gene>
    <name evidence="11" type="ORF">JKP88DRAFT_351742</name>
</gene>
<feature type="domain" description="Peptidase S9 prolyl oligopeptidase catalytic" evidence="9">
    <location>
        <begin position="736"/>
        <end position="914"/>
    </location>
</feature>
<feature type="region of interest" description="Disordered" evidence="8">
    <location>
        <begin position="365"/>
        <end position="384"/>
    </location>
</feature>
<feature type="domain" description="Acylamino-acid-releasing enzyme N-terminal" evidence="10">
    <location>
        <begin position="88"/>
        <end position="301"/>
    </location>
</feature>
<feature type="compositionally biased region" description="Gly residues" evidence="8">
    <location>
        <begin position="576"/>
        <end position="596"/>
    </location>
</feature>
<dbReference type="OrthoDB" id="416344at2759"/>